<evidence type="ECO:0000313" key="2">
    <source>
        <dbReference type="Proteomes" id="UP000234237"/>
    </source>
</evidence>
<sequence>MKNIFYSSFSESYNYEWISKVDETIKNIEDYNEPHLEKSLDNLTMELRVLLLQRGQIIVNNHLKSPPEDDETYG</sequence>
<reference evidence="2" key="1">
    <citation type="submission" date="2016-11" db="EMBL/GenBank/DDBJ databases">
        <title>Complete genome sequence of Virgibacillus pantothenticus 21D, a halophilic bacterium isolated from the deep hypersaline anoxic basin Discovery in the Mediterranean Sea.</title>
        <authorList>
            <person name="Zeaiter Z."/>
            <person name="Booth J.M."/>
            <person name="Prosdocimi E.M."/>
            <person name="Mapelli F."/>
            <person name="Fusi M."/>
            <person name="Daffonchio D."/>
            <person name="Borin S."/>
            <person name="Crotti E."/>
        </authorList>
    </citation>
    <scope>NUCLEOTIDE SEQUENCE [LARGE SCALE GENOMIC DNA]</scope>
    <source>
        <strain evidence="2">21D</strain>
    </source>
</reference>
<evidence type="ECO:0000313" key="1">
    <source>
        <dbReference type="EMBL" id="AUJ23836.1"/>
    </source>
</evidence>
<dbReference type="AlphaFoldDB" id="A0A2K9IVQ0"/>
<protein>
    <submittedName>
        <fullName evidence="1">Uncharacterized protein</fullName>
    </submittedName>
</protein>
<name>A0A2K9IVQ0_9BACI</name>
<gene>
    <name evidence="1" type="ORF">A21D_00724</name>
</gene>
<dbReference type="EMBL" id="CP018622">
    <property type="protein sequence ID" value="AUJ23836.1"/>
    <property type="molecule type" value="Genomic_DNA"/>
</dbReference>
<dbReference type="Proteomes" id="UP000234237">
    <property type="component" value="Chromosome"/>
</dbReference>
<accession>A0A2K9IVQ0</accession>
<proteinExistence type="predicted"/>
<dbReference type="KEGG" id="vpn:A21D_00724"/>
<organism evidence="1 2">
    <name type="scientific">Virgibacillus dokdonensis</name>
    <dbReference type="NCBI Taxonomy" id="302167"/>
    <lineage>
        <taxon>Bacteria</taxon>
        <taxon>Bacillati</taxon>
        <taxon>Bacillota</taxon>
        <taxon>Bacilli</taxon>
        <taxon>Bacillales</taxon>
        <taxon>Bacillaceae</taxon>
        <taxon>Virgibacillus</taxon>
    </lineage>
</organism>